<name>A0A8J4BR48_9CHLO</name>
<dbReference type="InterPro" id="IPR003428">
    <property type="entry name" value="MAM33"/>
</dbReference>
<dbReference type="Proteomes" id="UP000747399">
    <property type="component" value="Unassembled WGS sequence"/>
</dbReference>
<proteinExistence type="predicted"/>
<keyword evidence="2" id="KW-1185">Reference proteome</keyword>
<sequence length="255" mass="28314">MATRQRVARSICSFFAQQQSTAFTGQHAAGALISAAQQSAFAAYHHQAAPLLLRTAVAAFSRSLTTSAPSYNSSLSSLLREEVDYEKKNYMRPDQVSGGPPAPFKLAESPGDTLLTLSRTYKNEEISIDLHVNNQPSPPYQGEEVVDEEGITTVAFNVSVLKDGKMLVFECESDGSSVNINHVSLEPKEGLTSESMYSGPVFDELDDSLQRNFSTFLEERGITAELGEYLRFLIYDKEQREYQTWLSEVEKFVSK</sequence>
<dbReference type="GO" id="GO:0005759">
    <property type="term" value="C:mitochondrial matrix"/>
    <property type="evidence" value="ECO:0007669"/>
    <property type="project" value="InterPro"/>
</dbReference>
<organism evidence="1 2">
    <name type="scientific">Volvox africanus</name>
    <dbReference type="NCBI Taxonomy" id="51714"/>
    <lineage>
        <taxon>Eukaryota</taxon>
        <taxon>Viridiplantae</taxon>
        <taxon>Chlorophyta</taxon>
        <taxon>core chlorophytes</taxon>
        <taxon>Chlorophyceae</taxon>
        <taxon>CS clade</taxon>
        <taxon>Chlamydomonadales</taxon>
        <taxon>Volvocaceae</taxon>
        <taxon>Volvox</taxon>
    </lineage>
</organism>
<dbReference type="InterPro" id="IPR036561">
    <property type="entry name" value="MAM33_sf"/>
</dbReference>
<dbReference type="Pfam" id="PF02330">
    <property type="entry name" value="MAM33"/>
    <property type="match status" value="1"/>
</dbReference>
<evidence type="ECO:0000313" key="1">
    <source>
        <dbReference type="EMBL" id="GIL66803.1"/>
    </source>
</evidence>
<comment type="caution">
    <text evidence="1">The sequence shown here is derived from an EMBL/GenBank/DDBJ whole genome shotgun (WGS) entry which is preliminary data.</text>
</comment>
<dbReference type="PANTHER" id="PTHR10826:SF1">
    <property type="entry name" value="COMPLEMENT COMPONENT 1 Q SUBCOMPONENT-BINDING PROTEIN, MITOCHONDRIAL"/>
    <property type="match status" value="1"/>
</dbReference>
<gene>
    <name evidence="1" type="ORF">Vafri_20329</name>
</gene>
<accession>A0A8J4BR48</accession>
<dbReference type="Gene3D" id="3.10.280.10">
    <property type="entry name" value="Mitochondrial glycoprotein"/>
    <property type="match status" value="1"/>
</dbReference>
<dbReference type="PANTHER" id="PTHR10826">
    <property type="entry name" value="COMPLEMENT COMPONENT 1"/>
    <property type="match status" value="1"/>
</dbReference>
<evidence type="ECO:0000313" key="2">
    <source>
        <dbReference type="Proteomes" id="UP000747399"/>
    </source>
</evidence>
<reference evidence="1" key="1">
    <citation type="journal article" date="2021" name="Proc. Natl. Acad. Sci. U.S.A.">
        <title>Three genomes in the algal genus Volvox reveal the fate of a haploid sex-determining region after a transition to homothallism.</title>
        <authorList>
            <person name="Yamamoto K."/>
            <person name="Hamaji T."/>
            <person name="Kawai-Toyooka H."/>
            <person name="Matsuzaki R."/>
            <person name="Takahashi F."/>
            <person name="Nishimura Y."/>
            <person name="Kawachi M."/>
            <person name="Noguchi H."/>
            <person name="Minakuchi Y."/>
            <person name="Umen J.G."/>
            <person name="Toyoda A."/>
            <person name="Nozaki H."/>
        </authorList>
    </citation>
    <scope>NUCLEOTIDE SEQUENCE</scope>
    <source>
        <strain evidence="1">NIES-3780</strain>
    </source>
</reference>
<dbReference type="AlphaFoldDB" id="A0A8J4BR48"/>
<dbReference type="EMBL" id="BNCO01000090">
    <property type="protein sequence ID" value="GIL66803.1"/>
    <property type="molecule type" value="Genomic_DNA"/>
</dbReference>
<evidence type="ECO:0008006" key="3">
    <source>
        <dbReference type="Google" id="ProtNLM"/>
    </source>
</evidence>
<dbReference type="SUPFAM" id="SSF54529">
    <property type="entry name" value="Mitochondrial glycoprotein MAM33-like"/>
    <property type="match status" value="1"/>
</dbReference>
<protein>
    <recommendedName>
        <fullName evidence="3">Mitochondrial glycoprotein</fullName>
    </recommendedName>
</protein>